<feature type="region of interest" description="Disordered" evidence="1">
    <location>
        <begin position="1171"/>
        <end position="1203"/>
    </location>
</feature>
<dbReference type="RefSeq" id="XP_004023964.1">
    <property type="nucleotide sequence ID" value="XM_004023915.1"/>
</dbReference>
<organism evidence="2 3">
    <name type="scientific">Ichthyophthirius multifiliis</name>
    <name type="common">White spot disease agent</name>
    <name type="synonym">Ich</name>
    <dbReference type="NCBI Taxonomy" id="5932"/>
    <lineage>
        <taxon>Eukaryota</taxon>
        <taxon>Sar</taxon>
        <taxon>Alveolata</taxon>
        <taxon>Ciliophora</taxon>
        <taxon>Intramacronucleata</taxon>
        <taxon>Oligohymenophorea</taxon>
        <taxon>Hymenostomatida</taxon>
        <taxon>Ophryoglenina</taxon>
        <taxon>Ichthyophthirius</taxon>
    </lineage>
</organism>
<evidence type="ECO:0000256" key="1">
    <source>
        <dbReference type="SAM" id="MobiDB-lite"/>
    </source>
</evidence>
<dbReference type="STRING" id="857967.G0R614"/>
<sequence length="1950" mass="229958">MSSFKDQILYEILVLSCDLQDYNQQLFIEFLQNPPQIKYPCTNQQQKLYDNRKYDYRSFQDIHCLNISKWPSQIKLITEYLRFYFKNAKNAKDYEKYIAESTLNEIFYTVKIQNGETDYIQKAKDLLGEDRIQNLINERSIFIRNKNYYFSQNEKVELFVETKNIQNLNVKLFEIRTENYYIKKKAAFDNLISLDGLIPLDQQQYNYKDQPHLKILRTFNFEKLQQAKRGIFIVEFIGNSISSRAVINKGFLSYLENNTIAGKKLTLIDENQNICKPQQNKRTGLWYGDRFHEANENGQVMIPYKSQAQSCQLILVHEDYAELIQNFYIQSEEYAFKCTYMYNQEQFLQGNKAIISIQPVLEINNVVCNPEIIEEQIVKVHVLNYQNIPNTFEFKDIKFDHKKQLEISFPVQSILKSVKIECEGIITKMDQKKQKVQNSKEITFELHQDPENQLFNSYLKNTEKQGYIVQILGKSGQGIPQLPIEVSLQHQRINNQDFKQILQTDDNGNIVLGLLDNIQSLQIKSLCFSDQDNIQLEMKWNLCTNGIRLEFPQTIIVIEGETIQLPVSNIQLNKQNFCFYSGELNTYPEIVYQDMYDCLNVKNNFLEINQLKEGNYILKILEYSQTILIQVIKGKYWDKNSNFIISEGSFQQVFIHIFVFIYQYIFYTDLKIFRLLYIMISLNIPKQLKQYQKEQLKVQVLAYNFMPHKPQDYVNNLRQRSFKNLNHTYLKQQKSVFFNNKQIGDEICYVINRQNEKKLIGNTLEKPCILLKKTFNQETVFEKEELNQGEDYQCNPPLFSAQSGGMQCMRQQCCQKNFNGMNQYQIENCCAIKKQIQYGEIDNFFNFLSVPSFFATNLEINEDGSVILSDFQWKNYSTIQVIVSNLNVAISDIFPIQQELTPFQDLKHQQQSKKDKFYVETFNAKNLNKGEQLIISADSQSVIVSTLGELFELQKQLSKATRNTDSYNGREYGFWSFVKDWHQLNSNQKLQKYNEFSCHELNLFLYFKDNEFFQKVVQPFLINKMQKTFLDYFLLNDLNEIFKYSSPEKTQELNILEQCLLLLSLVQNNHIQSAQILLISLKNKFQSKSLTQKNTELQKKLYLTIIQCQQQNQNLEQDYQKVQLFSSQQNCFAIANEKMINYSQKTQNKQMEPLKASDMMSMNMGIQQKMQMKSDMHMEQEEQEGQCLSDSNDYEDYDDYDDGDGDGDEYYQSKLIQQRKQYKVGYQKLEKTIEYIERHYYDDKNIDQYKNLVQINQFWVDFASYIFQKKSVQNFVSESFIYAVQNHVELLAVVSLVDFSHKDSNIYNLNIQPGRKIQIQANNNIVVFQKQITESAEINKGSVNIIQRFFDPQDRFGIMKEDPSVKVEKDVDEYIINKVYGCQLIISNISITALNLSVLYEIPEGALPINAFEYIKTQDVQLESYQTKKLEFFFYFPEVGVFGIYPSNASRNGVILAQANVINNFDVKKKRSVQKMENLSDILNNGSKKDILSFAQKSNLYNKEEFNISKIMHIIKQDKNFFLEIINILKSQQLFIEQVWNLSFHHQYLEGVIELFKNQQFIKSLKQPFNTIYYLNSTQIKIDQFNQFEYHPLLNSRVHNFMNQSKSKIQNKQFKSTYDNFLKYLAHIPVLNEVHYLTLCYYLILQERVEEAISVFNRIDFNKIQTNQTARIQYDYFNAYLDIYTGFPDFKKAREISQQYVNYPIISWKNLFQEINKQLIEYDGGQMEIEQEEAEQGQLGRNLNNSDKDQDINIQIQNKQILIEYQNAEQAELNFYEIDLEILFSTQPFIQENRSREEFTFIKPTFSQRVQFEKTNNREALTIPIPDHLVKKHLHVQLITSNKVIDTSYFSSSLKVNLIEKYGQVKVLDENNKPLSKVYVKCFAKQKNGEEIFYRDGYTDLRGRFDYALSSANEIEQVNLFAVLICSEEHGAIIKTAKPPVTGGRMEKTL</sequence>
<evidence type="ECO:0000313" key="2">
    <source>
        <dbReference type="EMBL" id="EGR27080.1"/>
    </source>
</evidence>
<accession>G0R614</accession>
<dbReference type="Proteomes" id="UP000008983">
    <property type="component" value="Unassembled WGS sequence"/>
</dbReference>
<dbReference type="GeneID" id="14903154"/>
<proteinExistence type="predicted"/>
<feature type="compositionally biased region" description="Acidic residues" evidence="1">
    <location>
        <begin position="1192"/>
        <end position="1203"/>
    </location>
</feature>
<keyword evidence="3" id="KW-1185">Reference proteome</keyword>
<name>G0R614_ICHMU</name>
<evidence type="ECO:0000313" key="3">
    <source>
        <dbReference type="Proteomes" id="UP000008983"/>
    </source>
</evidence>
<dbReference type="InParanoid" id="G0R614"/>
<dbReference type="OrthoDB" id="17798at2759"/>
<dbReference type="eggNOG" id="ENOG502QT0W">
    <property type="taxonomic scope" value="Eukaryota"/>
</dbReference>
<protein>
    <submittedName>
        <fullName evidence="2">Uncharacterized protein</fullName>
    </submittedName>
</protein>
<dbReference type="EMBL" id="GL984388">
    <property type="protein sequence ID" value="EGR27080.1"/>
    <property type="molecule type" value="Genomic_DNA"/>
</dbReference>
<reference evidence="2 3" key="1">
    <citation type="submission" date="2011-07" db="EMBL/GenBank/DDBJ databases">
        <authorList>
            <person name="Coyne R."/>
            <person name="Brami D."/>
            <person name="Johnson J."/>
            <person name="Hostetler J."/>
            <person name="Hannick L."/>
            <person name="Clark T."/>
            <person name="Cassidy-Hanley D."/>
            <person name="Inman J."/>
        </authorList>
    </citation>
    <scope>NUCLEOTIDE SEQUENCE [LARGE SCALE GENOMIC DNA]</scope>
    <source>
        <strain evidence="2 3">G5</strain>
    </source>
</reference>
<gene>
    <name evidence="2" type="ORF">IMG5_201970</name>
</gene>
<dbReference type="OMA" id="CAFILTE"/>